<proteinExistence type="predicted"/>
<protein>
    <submittedName>
        <fullName evidence="1">Uncharacterized protein</fullName>
    </submittedName>
</protein>
<dbReference type="Proteomes" id="UP000469558">
    <property type="component" value="Unassembled WGS sequence"/>
</dbReference>
<sequence>MSSDQERNLRRLAKRYRISFKTPLASEQWPAVHKNHFERVQKIGSQRFDSYCANIDIRSIDEPWKERTKFRAEWLAKRASKLVTQQRNEAG</sequence>
<name>A0A8T9C7X4_9HELO</name>
<organism evidence="1 2">
    <name type="scientific">Lachnellula suecica</name>
    <dbReference type="NCBI Taxonomy" id="602035"/>
    <lineage>
        <taxon>Eukaryota</taxon>
        <taxon>Fungi</taxon>
        <taxon>Dikarya</taxon>
        <taxon>Ascomycota</taxon>
        <taxon>Pezizomycotina</taxon>
        <taxon>Leotiomycetes</taxon>
        <taxon>Helotiales</taxon>
        <taxon>Lachnaceae</taxon>
        <taxon>Lachnellula</taxon>
    </lineage>
</organism>
<reference evidence="1 2" key="1">
    <citation type="submission" date="2018-05" db="EMBL/GenBank/DDBJ databases">
        <title>Genome sequencing and assembly of the regulated plant pathogen Lachnellula willkommii and related sister species for the development of diagnostic species identification markers.</title>
        <authorList>
            <person name="Giroux E."/>
            <person name="Bilodeau G."/>
        </authorList>
    </citation>
    <scope>NUCLEOTIDE SEQUENCE [LARGE SCALE GENOMIC DNA]</scope>
    <source>
        <strain evidence="1 2">CBS 268.59</strain>
    </source>
</reference>
<dbReference type="AlphaFoldDB" id="A0A8T9C7X4"/>
<gene>
    <name evidence="1" type="ORF">LSUE1_G006251</name>
</gene>
<comment type="caution">
    <text evidence="1">The sequence shown here is derived from an EMBL/GenBank/DDBJ whole genome shotgun (WGS) entry which is preliminary data.</text>
</comment>
<evidence type="ECO:0000313" key="1">
    <source>
        <dbReference type="EMBL" id="TVY81446.1"/>
    </source>
</evidence>
<accession>A0A8T9C7X4</accession>
<keyword evidence="2" id="KW-1185">Reference proteome</keyword>
<dbReference type="OrthoDB" id="3538597at2759"/>
<evidence type="ECO:0000313" key="2">
    <source>
        <dbReference type="Proteomes" id="UP000469558"/>
    </source>
</evidence>
<dbReference type="EMBL" id="QGMK01000478">
    <property type="protein sequence ID" value="TVY81446.1"/>
    <property type="molecule type" value="Genomic_DNA"/>
</dbReference>